<dbReference type="InterPro" id="IPR001650">
    <property type="entry name" value="Helicase_C-like"/>
</dbReference>
<evidence type="ECO:0000256" key="9">
    <source>
        <dbReference type="ARBA" id="ARBA00093467"/>
    </source>
</evidence>
<dbReference type="PANTHER" id="PTHR47962">
    <property type="entry name" value="ATP-DEPENDENT HELICASE LHR-RELATED-RELATED"/>
    <property type="match status" value="1"/>
</dbReference>
<name>A0A318TIJ0_9BRAD</name>
<dbReference type="Pfam" id="PF00270">
    <property type="entry name" value="DEAD"/>
    <property type="match status" value="1"/>
</dbReference>
<keyword evidence="3" id="KW-0378">Hydrolase</keyword>
<dbReference type="AlphaFoldDB" id="A0A318TIJ0"/>
<dbReference type="PROSITE" id="PS51194">
    <property type="entry name" value="HELICASE_CTER"/>
    <property type="match status" value="1"/>
</dbReference>
<dbReference type="NCBIfam" id="TIGR04121">
    <property type="entry name" value="DEXH_lig_assoc"/>
    <property type="match status" value="1"/>
</dbReference>
<proteinExistence type="inferred from homology"/>
<comment type="similarity">
    <text evidence="9">Belongs to the Lhr helicase family. Lhr-Core subfamily.</text>
</comment>
<keyword evidence="14" id="KW-1185">Reference proteome</keyword>
<evidence type="ECO:0000313" key="13">
    <source>
        <dbReference type="EMBL" id="PYF04556.1"/>
    </source>
</evidence>
<dbReference type="SMART" id="SM00487">
    <property type="entry name" value="DEXDc"/>
    <property type="match status" value="1"/>
</dbReference>
<dbReference type="InterPro" id="IPR017170">
    <property type="entry name" value="Lhr-like"/>
</dbReference>
<sequence>MEELLPERFRQWFAARGWAPRPHQLALLDQARQQRSALLIAPTGAGKTLAGFLPTLVELSSPLPLHLSPLAGRGRLAGAAGKSGEGADEIAAELATEAPPSPRTRGEGQAAPHSGGLHTLYISPLKALAVDIARNLETPIAQMALPIRVETRTGDTPVSRRQRQRRYPPQILLTTPEQLALLLASDDAPHLFGTLRRVVLDELHALVTSKRGDLLSLGLARLWRLAPQLRMVGLSATVAEPEQLARFLLPQHHSPAPVSGEGEQRADIVMAGGAAQPIVTMLDSRERLPWAGHSARHALGEIYELINRHTTTLVFVNTRSQAEMLFQELWRINDDNLPIALHHGSLDVAQRRKVEDAMTAGRLRAVVCTSSLDLGVDWGDVDLVINVGAPKGASRLMQRIGRANHRLDEPSRAVLVPANRFEVLECRVAIEAVAQNAQDTPPLRRGALDVLAQHVLGCACAAPFVADQLFEEVISAAPYADLPRRDFDDVVAFVATGGYALQSYERFARIKQDQQGRWRVANPKVRQSYRLNVGTIVEDTMLKVRLVRSRSAGSGATGAIGRGGRLLGEVEEGFIESMVPGDTFVFGGEVVRYEAMAEDQVYVSRAHDQDARVPSYMGGKFPLSTYLADRVRRLLDDRRAWASLPDQVRDWLSLQAELSVVPGSRQLLVESFPHAGKHYLVCYPFEGRLAHQTLGMLLTRRLERARARPLGFVANEYALAVWGLGDLSALIRQGRLDLDALFEPDMLGDDLEAWLAESALMKRTFKTCAVISGLIPRRFVGAEKSRRQVLFSTDLVYDVLRKHQPDHVLLRAARADAATGLLDLRRLGDMLSRISGRIAYKSLQRVSPLAVPVLLEIGREAVYGEASDDLLAEAAEELVRTAMG</sequence>
<gene>
    <name evidence="13" type="ORF">BJ122_103211</name>
</gene>
<evidence type="ECO:0000256" key="3">
    <source>
        <dbReference type="ARBA" id="ARBA00022801"/>
    </source>
</evidence>
<dbReference type="EMBL" id="QJTI01000003">
    <property type="protein sequence ID" value="PYF04556.1"/>
    <property type="molecule type" value="Genomic_DNA"/>
</dbReference>
<dbReference type="Pfam" id="PF08494">
    <property type="entry name" value="DEAD_assoc"/>
    <property type="match status" value="1"/>
</dbReference>
<dbReference type="CDD" id="cd18796">
    <property type="entry name" value="SF2_C_LHR"/>
    <property type="match status" value="1"/>
</dbReference>
<dbReference type="Gene3D" id="3.40.50.300">
    <property type="entry name" value="P-loop containing nucleotide triphosphate hydrolases"/>
    <property type="match status" value="3"/>
</dbReference>
<evidence type="ECO:0000313" key="14">
    <source>
        <dbReference type="Proteomes" id="UP000248148"/>
    </source>
</evidence>
<dbReference type="GO" id="GO:0016887">
    <property type="term" value="F:ATP hydrolysis activity"/>
    <property type="evidence" value="ECO:0007669"/>
    <property type="project" value="TreeGrafter"/>
</dbReference>
<dbReference type="InterPro" id="IPR013701">
    <property type="entry name" value="Lhr-like_DEAD/DEAH_assoc"/>
</dbReference>
<keyword evidence="8" id="KW-0413">Isomerase</keyword>
<keyword evidence="1" id="KW-0547">Nucleotide-binding</keyword>
<dbReference type="GO" id="GO:0004386">
    <property type="term" value="F:helicase activity"/>
    <property type="evidence" value="ECO:0007669"/>
    <property type="project" value="UniProtKB-KW"/>
</dbReference>
<keyword evidence="6" id="KW-0238">DNA-binding</keyword>
<dbReference type="Pfam" id="PF00271">
    <property type="entry name" value="Helicase_C"/>
    <property type="match status" value="1"/>
</dbReference>
<keyword evidence="7" id="KW-0234">DNA repair</keyword>
<evidence type="ECO:0000256" key="6">
    <source>
        <dbReference type="ARBA" id="ARBA00023125"/>
    </source>
</evidence>
<dbReference type="PROSITE" id="PS51192">
    <property type="entry name" value="HELICASE_ATP_BIND_1"/>
    <property type="match status" value="1"/>
</dbReference>
<evidence type="ECO:0000256" key="1">
    <source>
        <dbReference type="ARBA" id="ARBA00022741"/>
    </source>
</evidence>
<evidence type="ECO:0000259" key="12">
    <source>
        <dbReference type="PROSITE" id="PS51194"/>
    </source>
</evidence>
<dbReference type="InterPro" id="IPR011545">
    <property type="entry name" value="DEAD/DEAH_box_helicase_dom"/>
</dbReference>
<evidence type="ECO:0000256" key="10">
    <source>
        <dbReference type="SAM" id="MobiDB-lite"/>
    </source>
</evidence>
<dbReference type="SUPFAM" id="SSF52540">
    <property type="entry name" value="P-loop containing nucleoside triphosphate hydrolases"/>
    <property type="match status" value="1"/>
</dbReference>
<dbReference type="GO" id="GO:0006281">
    <property type="term" value="P:DNA repair"/>
    <property type="evidence" value="ECO:0007669"/>
    <property type="project" value="UniProtKB-KW"/>
</dbReference>
<feature type="domain" description="Helicase ATP-binding" evidence="11">
    <location>
        <begin position="28"/>
        <end position="256"/>
    </location>
</feature>
<evidence type="ECO:0000259" key="11">
    <source>
        <dbReference type="PROSITE" id="PS51192"/>
    </source>
</evidence>
<dbReference type="Proteomes" id="UP000248148">
    <property type="component" value="Unassembled WGS sequence"/>
</dbReference>
<organism evidence="13 14">
    <name type="scientific">Rhodopseudomonas faecalis</name>
    <dbReference type="NCBI Taxonomy" id="99655"/>
    <lineage>
        <taxon>Bacteria</taxon>
        <taxon>Pseudomonadati</taxon>
        <taxon>Pseudomonadota</taxon>
        <taxon>Alphaproteobacteria</taxon>
        <taxon>Hyphomicrobiales</taxon>
        <taxon>Nitrobacteraceae</taxon>
        <taxon>Rhodopseudomonas</taxon>
    </lineage>
</organism>
<dbReference type="InterPro" id="IPR027417">
    <property type="entry name" value="P-loop_NTPase"/>
</dbReference>
<dbReference type="InterPro" id="IPR045628">
    <property type="entry name" value="Lhr_WH_dom"/>
</dbReference>
<dbReference type="PANTHER" id="PTHR47962:SF3">
    <property type="entry name" value="LARGE ATP-DEPENDENT HELICASE-RELATED PROTEIN"/>
    <property type="match status" value="1"/>
</dbReference>
<dbReference type="InterPro" id="IPR052511">
    <property type="entry name" value="ATP-dep_Helicase"/>
</dbReference>
<evidence type="ECO:0000256" key="4">
    <source>
        <dbReference type="ARBA" id="ARBA00022806"/>
    </source>
</evidence>
<protein>
    <submittedName>
        <fullName evidence="13">Lhr family ATP dependent helicase</fullName>
    </submittedName>
</protein>
<dbReference type="SMART" id="SM00490">
    <property type="entry name" value="HELICc"/>
    <property type="match status" value="1"/>
</dbReference>
<reference evidence="13 14" key="1">
    <citation type="submission" date="2018-06" db="EMBL/GenBank/DDBJ databases">
        <title>Genomic Encyclopedia of Archaeal and Bacterial Type Strains, Phase II (KMG-II): from individual species to whole genera.</title>
        <authorList>
            <person name="Goeker M."/>
        </authorList>
    </citation>
    <scope>NUCLEOTIDE SEQUENCE [LARGE SCALE GENOMIC DNA]</scope>
    <source>
        <strain evidence="13 14">JCM 11668</strain>
    </source>
</reference>
<dbReference type="GO" id="GO:0003677">
    <property type="term" value="F:DNA binding"/>
    <property type="evidence" value="ECO:0007669"/>
    <property type="project" value="UniProtKB-KW"/>
</dbReference>
<dbReference type="Pfam" id="PF19306">
    <property type="entry name" value="WHD_Lhr"/>
    <property type="match status" value="1"/>
</dbReference>
<keyword evidence="2" id="KW-0227">DNA damage</keyword>
<evidence type="ECO:0000256" key="8">
    <source>
        <dbReference type="ARBA" id="ARBA00023235"/>
    </source>
</evidence>
<keyword evidence="4 13" id="KW-0347">Helicase</keyword>
<feature type="domain" description="Helicase C-terminal" evidence="12">
    <location>
        <begin position="298"/>
        <end position="448"/>
    </location>
</feature>
<evidence type="ECO:0000256" key="2">
    <source>
        <dbReference type="ARBA" id="ARBA00022763"/>
    </source>
</evidence>
<feature type="region of interest" description="Disordered" evidence="10">
    <location>
        <begin position="96"/>
        <end position="115"/>
    </location>
</feature>
<dbReference type="InterPro" id="IPR014001">
    <property type="entry name" value="Helicase_ATP-bd"/>
</dbReference>
<evidence type="ECO:0000256" key="5">
    <source>
        <dbReference type="ARBA" id="ARBA00022840"/>
    </source>
</evidence>
<accession>A0A318TIJ0</accession>
<dbReference type="GO" id="GO:0005524">
    <property type="term" value="F:ATP binding"/>
    <property type="evidence" value="ECO:0007669"/>
    <property type="project" value="UniProtKB-KW"/>
</dbReference>
<dbReference type="PIRSF" id="PIRSF037307">
    <property type="entry name" value="Lhr-like_helic_prd"/>
    <property type="match status" value="1"/>
</dbReference>
<dbReference type="InterPro" id="IPR026362">
    <property type="entry name" value="DEXH_lig_assoc"/>
</dbReference>
<evidence type="ECO:0000256" key="7">
    <source>
        <dbReference type="ARBA" id="ARBA00023204"/>
    </source>
</evidence>
<comment type="caution">
    <text evidence="13">The sequence shown here is derived from an EMBL/GenBank/DDBJ whole genome shotgun (WGS) entry which is preliminary data.</text>
</comment>
<keyword evidence="5" id="KW-0067">ATP-binding</keyword>